<reference evidence="4 5" key="1">
    <citation type="submission" date="2015-03" db="EMBL/GenBank/DDBJ databases">
        <authorList>
            <person name="Hassan Y.I."/>
            <person name="Lepp D."/>
            <person name="Li X.-Z."/>
            <person name="Zhou T."/>
        </authorList>
    </citation>
    <scope>NUCLEOTIDE SEQUENCE [LARGE SCALE GENOMIC DNA]</scope>
    <source>
        <strain evidence="4 5">BD-c194</strain>
    </source>
</reference>
<dbReference type="AlphaFoldDB" id="A0A0F5FQA9"/>
<organism evidence="4 5">
    <name type="scientific">Devosia geojensis</name>
    <dbReference type="NCBI Taxonomy" id="443610"/>
    <lineage>
        <taxon>Bacteria</taxon>
        <taxon>Pseudomonadati</taxon>
        <taxon>Pseudomonadota</taxon>
        <taxon>Alphaproteobacteria</taxon>
        <taxon>Hyphomicrobiales</taxon>
        <taxon>Devosiaceae</taxon>
        <taxon>Devosia</taxon>
    </lineage>
</organism>
<evidence type="ECO:0000256" key="1">
    <source>
        <dbReference type="ARBA" id="ARBA00006484"/>
    </source>
</evidence>
<dbReference type="PROSITE" id="PS00061">
    <property type="entry name" value="ADH_SHORT"/>
    <property type="match status" value="1"/>
</dbReference>
<dbReference type="SUPFAM" id="SSF51735">
    <property type="entry name" value="NAD(P)-binding Rossmann-fold domains"/>
    <property type="match status" value="1"/>
</dbReference>
<dbReference type="EMBL" id="JZEX01000124">
    <property type="protein sequence ID" value="KKB11054.1"/>
    <property type="molecule type" value="Genomic_DNA"/>
</dbReference>
<dbReference type="PANTHER" id="PTHR43669:SF3">
    <property type="entry name" value="ALCOHOL DEHYDROGENASE, PUTATIVE (AFU_ORTHOLOGUE AFUA_3G03445)-RELATED"/>
    <property type="match status" value="1"/>
</dbReference>
<dbReference type="STRING" id="443610.VE25_14835"/>
<evidence type="ECO:0000313" key="5">
    <source>
        <dbReference type="Proteomes" id="UP000033632"/>
    </source>
</evidence>
<dbReference type="RefSeq" id="WP_046109413.1">
    <property type="nucleotide sequence ID" value="NZ_JZEX01000124.1"/>
</dbReference>
<gene>
    <name evidence="4" type="ORF">VE25_14835</name>
</gene>
<keyword evidence="5" id="KW-1185">Reference proteome</keyword>
<dbReference type="PRINTS" id="PR00080">
    <property type="entry name" value="SDRFAMILY"/>
</dbReference>
<protein>
    <recommendedName>
        <fullName evidence="6">Short-chain dehydrogenase</fullName>
    </recommendedName>
</protein>
<dbReference type="PATRIC" id="fig|443610.3.peg.1237"/>
<dbReference type="Proteomes" id="UP000033632">
    <property type="component" value="Unassembled WGS sequence"/>
</dbReference>
<evidence type="ECO:0000256" key="2">
    <source>
        <dbReference type="ARBA" id="ARBA00023002"/>
    </source>
</evidence>
<evidence type="ECO:0000313" key="4">
    <source>
        <dbReference type="EMBL" id="KKB11054.1"/>
    </source>
</evidence>
<name>A0A0F5FQA9_9HYPH</name>
<dbReference type="OrthoDB" id="9810734at2"/>
<evidence type="ECO:0000256" key="3">
    <source>
        <dbReference type="RuleBase" id="RU000363"/>
    </source>
</evidence>
<comment type="caution">
    <text evidence="4">The sequence shown here is derived from an EMBL/GenBank/DDBJ whole genome shotgun (WGS) entry which is preliminary data.</text>
</comment>
<proteinExistence type="inferred from homology"/>
<dbReference type="Pfam" id="PF00106">
    <property type="entry name" value="adh_short"/>
    <property type="match status" value="1"/>
</dbReference>
<dbReference type="Gene3D" id="3.40.50.720">
    <property type="entry name" value="NAD(P)-binding Rossmann-like Domain"/>
    <property type="match status" value="1"/>
</dbReference>
<sequence length="249" mass="25301">MRPLSGKVALVTGARRGLGAATAIALADLGATVIACGRRPGDCADVVAAIKAEGGKADDLALDVADIAAIPARVAAAILRHGGIDILVNNAATIEPMAPLARLDPAGFDLAMRVNVSGPAALVAALWPAMAARGGGRIVNVVSGAAREALPGWAAYCTSKAALLMLTRSIALEGADAKILGFAFAPGLVDTDMQAAIRESRINRVADIPRENLLPPEIPARAIARLAAGAHDDLSGSYIDIRDENLGLA</sequence>
<dbReference type="InterPro" id="IPR036291">
    <property type="entry name" value="NAD(P)-bd_dom_sf"/>
</dbReference>
<dbReference type="InterPro" id="IPR020904">
    <property type="entry name" value="Sc_DH/Rdtase_CS"/>
</dbReference>
<dbReference type="GO" id="GO:0016491">
    <property type="term" value="F:oxidoreductase activity"/>
    <property type="evidence" value="ECO:0007669"/>
    <property type="project" value="UniProtKB-KW"/>
</dbReference>
<evidence type="ECO:0008006" key="6">
    <source>
        <dbReference type="Google" id="ProtNLM"/>
    </source>
</evidence>
<dbReference type="PRINTS" id="PR00081">
    <property type="entry name" value="GDHRDH"/>
</dbReference>
<keyword evidence="2" id="KW-0560">Oxidoreductase</keyword>
<accession>A0A0F5FQA9</accession>
<dbReference type="CDD" id="cd05233">
    <property type="entry name" value="SDR_c"/>
    <property type="match status" value="1"/>
</dbReference>
<comment type="similarity">
    <text evidence="1 3">Belongs to the short-chain dehydrogenases/reductases (SDR) family.</text>
</comment>
<dbReference type="PANTHER" id="PTHR43669">
    <property type="entry name" value="5-KETO-D-GLUCONATE 5-REDUCTASE"/>
    <property type="match status" value="1"/>
</dbReference>
<dbReference type="InterPro" id="IPR002347">
    <property type="entry name" value="SDR_fam"/>
</dbReference>